<feature type="domain" description="UBA-like" evidence="3">
    <location>
        <begin position="265"/>
        <end position="305"/>
    </location>
</feature>
<keyword evidence="5" id="KW-1185">Reference proteome</keyword>
<dbReference type="AlphaFoldDB" id="A0A8B6CHZ6"/>
<dbReference type="InterPro" id="IPR036691">
    <property type="entry name" value="Endo/exonu/phosph_ase_sf"/>
</dbReference>
<evidence type="ECO:0000259" key="3">
    <source>
        <dbReference type="Pfam" id="PF22566"/>
    </source>
</evidence>
<name>A0A8B6CHZ6_MYTGA</name>
<dbReference type="InterPro" id="IPR009060">
    <property type="entry name" value="UBA-like_sf"/>
</dbReference>
<dbReference type="PANTHER" id="PTHR31993:SF4">
    <property type="entry name" value="UBA-LIKE DOMAIN-CONTAINING PROTEIN"/>
    <property type="match status" value="1"/>
</dbReference>
<dbReference type="EMBL" id="UYJE01001824">
    <property type="protein sequence ID" value="VDI05539.1"/>
    <property type="molecule type" value="Genomic_DNA"/>
</dbReference>
<dbReference type="SUPFAM" id="SSF56219">
    <property type="entry name" value="DNase I-like"/>
    <property type="match status" value="1"/>
</dbReference>
<dbReference type="PANTHER" id="PTHR31993">
    <property type="entry name" value="UBA-LIKE DOMAIN-CONTAINING PROTEIN 2"/>
    <property type="match status" value="1"/>
</dbReference>
<dbReference type="Pfam" id="PF22566">
    <property type="entry name" value="UBA_8"/>
    <property type="match status" value="1"/>
</dbReference>
<dbReference type="InterPro" id="IPR054109">
    <property type="entry name" value="UBA_8"/>
</dbReference>
<evidence type="ECO:0000313" key="5">
    <source>
        <dbReference type="Proteomes" id="UP000596742"/>
    </source>
</evidence>
<evidence type="ECO:0000313" key="4">
    <source>
        <dbReference type="EMBL" id="VDI05539.1"/>
    </source>
</evidence>
<feature type="region of interest" description="Disordered" evidence="2">
    <location>
        <begin position="352"/>
        <end position="373"/>
    </location>
</feature>
<dbReference type="Proteomes" id="UP000596742">
    <property type="component" value="Unassembled WGS sequence"/>
</dbReference>
<sequence>MDGYHQELYRNDRNCFGGGVLVYVSEILKTKRRFDLEFENGELIWLEIDFPQHKILLCAIYRSPGSSHPFWQNFKHSIEQAYNYTTKIIITGDLNVDLFTEHNHVLNDIMNIFCLQNVVKEATRFDHRSGRATLLDPILISEDCCATFTEVIDINRQMSDHNATKEQFYLNANGLLDEKSNKNPKAFWSLVKKVMGKCRSTSIPPLINPNTNEISVGEKEKADLLNSYFCNISTSSDDGVTPPDLPLRTQHSLDIDEITEDEIKDILKSLEIATGCHAEQAKQCLAASNWQFQTALSLFFQESSIPTCRTCNGNHTQNANYPLCAPANTPATPPNFPDALLALSKLSTSSSQYATSPKQVANSPKGIEMEVQR</sequence>
<dbReference type="OrthoDB" id="6093553at2759"/>
<proteinExistence type="inferred from homology"/>
<gene>
    <name evidence="4" type="ORF">MGAL_10B089185</name>
</gene>
<organism evidence="4 5">
    <name type="scientific">Mytilus galloprovincialis</name>
    <name type="common">Mediterranean mussel</name>
    <dbReference type="NCBI Taxonomy" id="29158"/>
    <lineage>
        <taxon>Eukaryota</taxon>
        <taxon>Metazoa</taxon>
        <taxon>Spiralia</taxon>
        <taxon>Lophotrochozoa</taxon>
        <taxon>Mollusca</taxon>
        <taxon>Bivalvia</taxon>
        <taxon>Autobranchia</taxon>
        <taxon>Pteriomorphia</taxon>
        <taxon>Mytilida</taxon>
        <taxon>Mytiloidea</taxon>
        <taxon>Mytilidae</taxon>
        <taxon>Mytilinae</taxon>
        <taxon>Mytilus</taxon>
    </lineage>
</organism>
<accession>A0A8B6CHZ6</accession>
<evidence type="ECO:0000256" key="2">
    <source>
        <dbReference type="SAM" id="MobiDB-lite"/>
    </source>
</evidence>
<reference evidence="4" key="1">
    <citation type="submission" date="2018-11" db="EMBL/GenBank/DDBJ databases">
        <authorList>
            <person name="Alioto T."/>
            <person name="Alioto T."/>
        </authorList>
    </citation>
    <scope>NUCLEOTIDE SEQUENCE</scope>
</reference>
<dbReference type="Gene3D" id="3.60.10.10">
    <property type="entry name" value="Endonuclease/exonuclease/phosphatase"/>
    <property type="match status" value="1"/>
</dbReference>
<comment type="similarity">
    <text evidence="1">Belongs to the UBALD family.</text>
</comment>
<dbReference type="SUPFAM" id="SSF46934">
    <property type="entry name" value="UBA-like"/>
    <property type="match status" value="1"/>
</dbReference>
<protein>
    <recommendedName>
        <fullName evidence="3">UBA-like domain-containing protein</fullName>
    </recommendedName>
</protein>
<evidence type="ECO:0000256" key="1">
    <source>
        <dbReference type="ARBA" id="ARBA00006090"/>
    </source>
</evidence>
<comment type="caution">
    <text evidence="4">The sequence shown here is derived from an EMBL/GenBank/DDBJ whole genome shotgun (WGS) entry which is preliminary data.</text>
</comment>
<dbReference type="Gene3D" id="1.10.8.10">
    <property type="entry name" value="DNA helicase RuvA subunit, C-terminal domain"/>
    <property type="match status" value="1"/>
</dbReference>
<dbReference type="InterPro" id="IPR039310">
    <property type="entry name" value="UBALD1/2"/>
</dbReference>